<keyword evidence="1" id="KW-0472">Membrane</keyword>
<evidence type="ECO:0000313" key="3">
    <source>
        <dbReference type="Proteomes" id="UP000002028"/>
    </source>
</evidence>
<dbReference type="KEGG" id="sli:Slin_2524"/>
<evidence type="ECO:0000256" key="1">
    <source>
        <dbReference type="SAM" id="Phobius"/>
    </source>
</evidence>
<dbReference type="EMBL" id="CP001769">
    <property type="protein sequence ID" value="ADB38542.1"/>
    <property type="molecule type" value="Genomic_DNA"/>
</dbReference>
<dbReference type="RefSeq" id="WP_012927077.1">
    <property type="nucleotide sequence ID" value="NC_013730.1"/>
</dbReference>
<dbReference type="Proteomes" id="UP000002028">
    <property type="component" value="Chromosome"/>
</dbReference>
<feature type="transmembrane region" description="Helical" evidence="1">
    <location>
        <begin position="41"/>
        <end position="59"/>
    </location>
</feature>
<dbReference type="HOGENOM" id="CLU_2556571_0_0_10"/>
<protein>
    <submittedName>
        <fullName evidence="2">Uncharacterized protein</fullName>
    </submittedName>
</protein>
<accession>D2QGN4</accession>
<organism evidence="2 3">
    <name type="scientific">Spirosoma linguale (strain ATCC 33905 / DSM 74 / LMG 10896 / Claus 1)</name>
    <dbReference type="NCBI Taxonomy" id="504472"/>
    <lineage>
        <taxon>Bacteria</taxon>
        <taxon>Pseudomonadati</taxon>
        <taxon>Bacteroidota</taxon>
        <taxon>Cytophagia</taxon>
        <taxon>Cytophagales</taxon>
        <taxon>Cytophagaceae</taxon>
        <taxon>Spirosoma</taxon>
    </lineage>
</organism>
<keyword evidence="1" id="KW-1133">Transmembrane helix</keyword>
<keyword evidence="1" id="KW-0812">Transmembrane</keyword>
<evidence type="ECO:0000313" key="2">
    <source>
        <dbReference type="EMBL" id="ADB38542.1"/>
    </source>
</evidence>
<keyword evidence="3" id="KW-1185">Reference proteome</keyword>
<dbReference type="AlphaFoldDB" id="D2QGN4"/>
<reference evidence="2 3" key="1">
    <citation type="journal article" date="2010" name="Stand. Genomic Sci.">
        <title>Complete genome sequence of Spirosoma linguale type strain (1).</title>
        <authorList>
            <person name="Lail K."/>
            <person name="Sikorski J."/>
            <person name="Saunders E."/>
            <person name="Lapidus A."/>
            <person name="Glavina Del Rio T."/>
            <person name="Copeland A."/>
            <person name="Tice H."/>
            <person name="Cheng J.-F."/>
            <person name="Lucas S."/>
            <person name="Nolan M."/>
            <person name="Bruce D."/>
            <person name="Goodwin L."/>
            <person name="Pitluck S."/>
            <person name="Ivanova N."/>
            <person name="Mavromatis K."/>
            <person name="Ovchinnikova G."/>
            <person name="Pati A."/>
            <person name="Chen A."/>
            <person name="Palaniappan K."/>
            <person name="Land M."/>
            <person name="Hauser L."/>
            <person name="Chang Y.-J."/>
            <person name="Jeffries C.D."/>
            <person name="Chain P."/>
            <person name="Brettin T."/>
            <person name="Detter J.C."/>
            <person name="Schuetze A."/>
            <person name="Rohde M."/>
            <person name="Tindall B.J."/>
            <person name="Goeker M."/>
            <person name="Bristow J."/>
            <person name="Eisen J.A."/>
            <person name="Markowitz V."/>
            <person name="Hugenholtz P."/>
            <person name="Kyrpides N.C."/>
            <person name="Klenk H.-P."/>
            <person name="Chen F."/>
        </authorList>
    </citation>
    <scope>NUCLEOTIDE SEQUENCE [LARGE SCALE GENOMIC DNA]</scope>
    <source>
        <strain evidence="3">ATCC 33905 / DSM 74 / LMG 10896 / Claus 1</strain>
    </source>
</reference>
<feature type="transmembrane region" description="Helical" evidence="1">
    <location>
        <begin position="7"/>
        <end position="29"/>
    </location>
</feature>
<proteinExistence type="predicted"/>
<dbReference type="eggNOG" id="ENOG50317DZ">
    <property type="taxonomic scope" value="Bacteria"/>
</dbReference>
<name>D2QGN4_SPILD</name>
<gene>
    <name evidence="2" type="ordered locus">Slin_2524</name>
</gene>
<sequence>MLIDYAVSIFYGYLLIGAVFGVYFVSLGAARIDPDAHGMPLVLRLLLWPASAALWPVLLRKVLQQKTGSKDTPSTTSQPSQS</sequence>
<dbReference type="STRING" id="504472.Slin_2524"/>